<dbReference type="EMBL" id="JACJJL010000004">
    <property type="protein sequence ID" value="MBM6660797.1"/>
    <property type="molecule type" value="Genomic_DNA"/>
</dbReference>
<accession>A0A938WL07</accession>
<dbReference type="AlphaFoldDB" id="A0A938WL07"/>
<proteinExistence type="predicted"/>
<dbReference type="Proteomes" id="UP000764045">
    <property type="component" value="Unassembled WGS sequence"/>
</dbReference>
<reference evidence="1 2" key="1">
    <citation type="journal article" date="2021" name="Sci. Rep.">
        <title>The distribution of antibiotic resistance genes in chicken gut microbiota commensals.</title>
        <authorList>
            <person name="Juricova H."/>
            <person name="Matiasovicova J."/>
            <person name="Kubasova T."/>
            <person name="Cejkova D."/>
            <person name="Rychlik I."/>
        </authorList>
    </citation>
    <scope>NUCLEOTIDE SEQUENCE [LARGE SCALE GENOMIC DNA]</scope>
    <source>
        <strain evidence="1 2">An819</strain>
    </source>
</reference>
<dbReference type="RefSeq" id="WP_205107912.1">
    <property type="nucleotide sequence ID" value="NZ_JACJJL010000004.1"/>
</dbReference>
<sequence length="177" mass="19396">MQARGKQTDLLFPERSLSYAKIMQARGKQAGLLFPERSLSYAKIQHFIASTKCLAIFRSGNTKKLVHDAEANANTWHSGKAESTYPHTGSSSQNRLVTTANRQTRHATIGLATVHRCKIGLPPWPFAANLRFTANCNTAGNDLPNGPYRHAERQVLAGEKGRLAMQNGIDANKTGPL</sequence>
<gene>
    <name evidence="1" type="ORF">H6B30_03345</name>
</gene>
<comment type="caution">
    <text evidence="1">The sequence shown here is derived from an EMBL/GenBank/DDBJ whole genome shotgun (WGS) entry which is preliminary data.</text>
</comment>
<name>A0A938WL07_9BACT</name>
<organism evidence="1 2">
    <name type="scientific">Marseilla massiliensis</name>
    <dbReference type="NCBI Taxonomy" id="1841864"/>
    <lineage>
        <taxon>Bacteria</taxon>
        <taxon>Pseudomonadati</taxon>
        <taxon>Bacteroidota</taxon>
        <taxon>Bacteroidia</taxon>
        <taxon>Bacteroidales</taxon>
        <taxon>Prevotellaceae</taxon>
        <taxon>Marseilla</taxon>
    </lineage>
</organism>
<evidence type="ECO:0000313" key="1">
    <source>
        <dbReference type="EMBL" id="MBM6660797.1"/>
    </source>
</evidence>
<keyword evidence="2" id="KW-1185">Reference proteome</keyword>
<evidence type="ECO:0000313" key="2">
    <source>
        <dbReference type="Proteomes" id="UP000764045"/>
    </source>
</evidence>
<protein>
    <submittedName>
        <fullName evidence="1">Uncharacterized protein</fullName>
    </submittedName>
</protein>